<keyword evidence="3" id="KW-1185">Reference proteome</keyword>
<feature type="signal peptide" evidence="1">
    <location>
        <begin position="1"/>
        <end position="20"/>
    </location>
</feature>
<reference evidence="2" key="1">
    <citation type="submission" date="2022-08" db="EMBL/GenBank/DDBJ databases">
        <title>Genome sequencing of akame (Lates japonicus).</title>
        <authorList>
            <person name="Hashiguchi Y."/>
            <person name="Takahashi H."/>
        </authorList>
    </citation>
    <scope>NUCLEOTIDE SEQUENCE</scope>
    <source>
        <strain evidence="2">Kochi</strain>
    </source>
</reference>
<proteinExistence type="predicted"/>
<organism evidence="2 3">
    <name type="scientific">Lates japonicus</name>
    <name type="common">Japanese lates</name>
    <dbReference type="NCBI Taxonomy" id="270547"/>
    <lineage>
        <taxon>Eukaryota</taxon>
        <taxon>Metazoa</taxon>
        <taxon>Chordata</taxon>
        <taxon>Craniata</taxon>
        <taxon>Vertebrata</taxon>
        <taxon>Euteleostomi</taxon>
        <taxon>Actinopterygii</taxon>
        <taxon>Neopterygii</taxon>
        <taxon>Teleostei</taxon>
        <taxon>Neoteleostei</taxon>
        <taxon>Acanthomorphata</taxon>
        <taxon>Carangaria</taxon>
        <taxon>Carangaria incertae sedis</taxon>
        <taxon>Centropomidae</taxon>
        <taxon>Lates</taxon>
    </lineage>
</organism>
<dbReference type="Gene3D" id="2.40.128.20">
    <property type="match status" value="1"/>
</dbReference>
<dbReference type="Proteomes" id="UP001279410">
    <property type="component" value="Unassembled WGS sequence"/>
</dbReference>
<accession>A0AAD3NEH1</accession>
<dbReference type="InterPro" id="IPR012674">
    <property type="entry name" value="Calycin"/>
</dbReference>
<dbReference type="EMBL" id="BRZM01000349">
    <property type="protein sequence ID" value="GLD70145.1"/>
    <property type="molecule type" value="Genomic_DNA"/>
</dbReference>
<evidence type="ECO:0000256" key="1">
    <source>
        <dbReference type="SAM" id="SignalP"/>
    </source>
</evidence>
<comment type="caution">
    <text evidence="2">The sequence shown here is derived from an EMBL/GenBank/DDBJ whole genome shotgun (WGS) entry which is preliminary data.</text>
</comment>
<name>A0AAD3NEH1_LATJO</name>
<evidence type="ECO:0000313" key="2">
    <source>
        <dbReference type="EMBL" id="GLD70145.1"/>
    </source>
</evidence>
<dbReference type="AlphaFoldDB" id="A0AAD3NEH1"/>
<keyword evidence="1" id="KW-0732">Signal</keyword>
<protein>
    <submittedName>
        <fullName evidence="2">Saxitoxin and tetrodotoxin-binding protein 2-like protein</fullName>
    </submittedName>
</protein>
<sequence>MCYVVKRAVLLLLLVAVIGSDPVPVPEDCEGLKTLLPSKDLHKVFGDWVLVWSIADNQQGWDLLPNITSSHVELRLLADNKTIVFTERNLYTDKSCANYVINMSMPSDPSDSEQAHTLPTESATVEKDGVVQPYNDSGVVDVYESCADCLVVIYKNIYGQYLLIYRREGHHLDAEQLKADHSHHRKRAECLGLPHDRAFIYSQTAGRDLSDSQRVSVNLYKIFGGLGSGLMLSLTMRLAGKWVKVLGSHVDRLLPDNKGHQLLREEPAH</sequence>
<feature type="chain" id="PRO_5042015838" evidence="1">
    <location>
        <begin position="21"/>
        <end position="269"/>
    </location>
</feature>
<gene>
    <name evidence="2" type="ORF">AKAME5_002146200</name>
</gene>
<evidence type="ECO:0000313" key="3">
    <source>
        <dbReference type="Proteomes" id="UP001279410"/>
    </source>
</evidence>
<dbReference type="SUPFAM" id="SSF50814">
    <property type="entry name" value="Lipocalins"/>
    <property type="match status" value="1"/>
</dbReference>